<dbReference type="RefSeq" id="WP_171693683.1">
    <property type="nucleotide sequence ID" value="NZ_WHOC01000183.1"/>
</dbReference>
<dbReference type="Pfam" id="PF01610">
    <property type="entry name" value="DDE_Tnp_ISL3"/>
    <property type="match status" value="1"/>
</dbReference>
<protein>
    <recommendedName>
        <fullName evidence="1">Transposase IS204/IS1001/IS1096/IS1165 DDE domain-containing protein</fullName>
    </recommendedName>
</protein>
<reference evidence="2 3" key="1">
    <citation type="submission" date="2019-10" db="EMBL/GenBank/DDBJ databases">
        <title>Description of Paenibacillus choica sp. nov.</title>
        <authorList>
            <person name="Carlier A."/>
            <person name="Qi S."/>
        </authorList>
    </citation>
    <scope>NUCLEOTIDE SEQUENCE [LARGE SCALE GENOMIC DNA]</scope>
    <source>
        <strain evidence="2 3">LMG 31460</strain>
    </source>
</reference>
<sequence>MKVINTAVDETRRKEQRSVSELKDSRYSWLKNEENLTKLISLKDEDLKTAKAYHLKLTFSRLWEQETPEKAKVFLDSWYYWATHSQIPDMVKAAITIRQHEKGIIRWFTSKVTNGIMEAINGLVQSAKRRARGYRSVKNLKTMIFLIAGGLKLNTVKI</sequence>
<dbReference type="EMBL" id="WHOC01000183">
    <property type="protein sequence ID" value="NOU90929.1"/>
    <property type="molecule type" value="Genomic_DNA"/>
</dbReference>
<dbReference type="InterPro" id="IPR047951">
    <property type="entry name" value="Transpos_ISL3"/>
</dbReference>
<organism evidence="2 3">
    <name type="scientific">Paenibacillus germinis</name>
    <dbReference type="NCBI Taxonomy" id="2654979"/>
    <lineage>
        <taxon>Bacteria</taxon>
        <taxon>Bacillati</taxon>
        <taxon>Bacillota</taxon>
        <taxon>Bacilli</taxon>
        <taxon>Bacillales</taxon>
        <taxon>Paenibacillaceae</taxon>
        <taxon>Paenibacillus</taxon>
    </lineage>
</organism>
<keyword evidence="3" id="KW-1185">Reference proteome</keyword>
<dbReference type="InterPro" id="IPR002560">
    <property type="entry name" value="Transposase_DDE"/>
</dbReference>
<dbReference type="PANTHER" id="PTHR33498">
    <property type="entry name" value="TRANSPOSASE FOR INSERTION SEQUENCE ELEMENT IS1557"/>
    <property type="match status" value="1"/>
</dbReference>
<dbReference type="PANTHER" id="PTHR33498:SF1">
    <property type="entry name" value="TRANSPOSASE FOR INSERTION SEQUENCE ELEMENT IS1557"/>
    <property type="match status" value="1"/>
</dbReference>
<evidence type="ECO:0000313" key="3">
    <source>
        <dbReference type="Proteomes" id="UP000658690"/>
    </source>
</evidence>
<accession>A0ABX1ZDH5</accession>
<evidence type="ECO:0000313" key="2">
    <source>
        <dbReference type="EMBL" id="NOU90929.1"/>
    </source>
</evidence>
<comment type="caution">
    <text evidence="2">The sequence shown here is derived from an EMBL/GenBank/DDBJ whole genome shotgun (WGS) entry which is preliminary data.</text>
</comment>
<dbReference type="Proteomes" id="UP000658690">
    <property type="component" value="Unassembled WGS sequence"/>
</dbReference>
<feature type="domain" description="Transposase IS204/IS1001/IS1096/IS1165 DDE" evidence="1">
    <location>
        <begin position="1"/>
        <end position="144"/>
    </location>
</feature>
<evidence type="ECO:0000259" key="1">
    <source>
        <dbReference type="Pfam" id="PF01610"/>
    </source>
</evidence>
<name>A0ABX1ZDH5_9BACL</name>
<proteinExistence type="predicted"/>
<gene>
    <name evidence="2" type="ORF">GC102_35170</name>
</gene>